<dbReference type="SUPFAM" id="SSF48008">
    <property type="entry name" value="GntR ligand-binding domain-like"/>
    <property type="match status" value="1"/>
</dbReference>
<dbReference type="PROSITE" id="PS50949">
    <property type="entry name" value="HTH_GNTR"/>
    <property type="match status" value="1"/>
</dbReference>
<dbReference type="Gene3D" id="1.10.10.10">
    <property type="entry name" value="Winged helix-like DNA-binding domain superfamily/Winged helix DNA-binding domain"/>
    <property type="match status" value="1"/>
</dbReference>
<dbReference type="GO" id="GO:0003677">
    <property type="term" value="F:DNA binding"/>
    <property type="evidence" value="ECO:0007669"/>
    <property type="project" value="UniProtKB-KW"/>
</dbReference>
<sequence length="213" mass="23759">MTLTRKSLRQQIKEILLTRILQGEYQPGDRLIELQIAQEFGTSQAPVRESLRELEALGFVESIPYRGARVRAVSQQELAEVYPVRAAIEEVAARAAAARLAGDVSALEAEIAAMHRAADDGDLYAQVCHDVAFHRLIVEACGNRVLQEVWRSLRIEARTLISVVKTEIEPHQLADMHRPILEALRAGDGELAGRLLRQHVEFFGELVLKGEHA</sequence>
<dbReference type="Pfam" id="PF07729">
    <property type="entry name" value="FCD"/>
    <property type="match status" value="1"/>
</dbReference>
<evidence type="ECO:0000313" key="6">
    <source>
        <dbReference type="Proteomes" id="UP000248706"/>
    </source>
</evidence>
<dbReference type="OrthoDB" id="154206at2"/>
<reference evidence="5 6" key="1">
    <citation type="submission" date="2016-08" db="EMBL/GenBank/DDBJ databases">
        <title>Analysis of Carbohydrate Active Enzymes in Thermogemmatispora T81 Reveals Carbohydrate Degradation Ability.</title>
        <authorList>
            <person name="Tomazini A."/>
            <person name="Lal S."/>
            <person name="Stott M."/>
            <person name="Henrissat B."/>
            <person name="Polikarpov I."/>
            <person name="Sparling R."/>
            <person name="Levin D.B."/>
        </authorList>
    </citation>
    <scope>NUCLEOTIDE SEQUENCE [LARGE SCALE GENOMIC DNA]</scope>
    <source>
        <strain evidence="5 6">T81</strain>
    </source>
</reference>
<dbReference type="EMBL" id="MCIF01000002">
    <property type="protein sequence ID" value="RAQ97611.1"/>
    <property type="molecule type" value="Genomic_DNA"/>
</dbReference>
<dbReference type="AlphaFoldDB" id="A0A328VL73"/>
<dbReference type="PANTHER" id="PTHR43537:SF24">
    <property type="entry name" value="GLUCONATE OPERON TRANSCRIPTIONAL REPRESSOR"/>
    <property type="match status" value="1"/>
</dbReference>
<dbReference type="CDD" id="cd07377">
    <property type="entry name" value="WHTH_GntR"/>
    <property type="match status" value="1"/>
</dbReference>
<accession>A0A328VL73</accession>
<dbReference type="InterPro" id="IPR008920">
    <property type="entry name" value="TF_FadR/GntR_C"/>
</dbReference>
<name>A0A328VL73_9CHLR</name>
<dbReference type="InterPro" id="IPR011711">
    <property type="entry name" value="GntR_C"/>
</dbReference>
<comment type="caution">
    <text evidence="5">The sequence shown here is derived from an EMBL/GenBank/DDBJ whole genome shotgun (WGS) entry which is preliminary data.</text>
</comment>
<gene>
    <name evidence="5" type="ORF">A4R35_18885</name>
</gene>
<keyword evidence="3" id="KW-0804">Transcription</keyword>
<dbReference type="InterPro" id="IPR000524">
    <property type="entry name" value="Tscrpt_reg_HTH_GntR"/>
</dbReference>
<evidence type="ECO:0000256" key="3">
    <source>
        <dbReference type="ARBA" id="ARBA00023163"/>
    </source>
</evidence>
<keyword evidence="6" id="KW-1185">Reference proteome</keyword>
<evidence type="ECO:0000259" key="4">
    <source>
        <dbReference type="PROSITE" id="PS50949"/>
    </source>
</evidence>
<dbReference type="PANTHER" id="PTHR43537">
    <property type="entry name" value="TRANSCRIPTIONAL REGULATOR, GNTR FAMILY"/>
    <property type="match status" value="1"/>
</dbReference>
<dbReference type="InterPro" id="IPR036388">
    <property type="entry name" value="WH-like_DNA-bd_sf"/>
</dbReference>
<dbReference type="SMART" id="SM00345">
    <property type="entry name" value="HTH_GNTR"/>
    <property type="match status" value="1"/>
</dbReference>
<dbReference type="Gene3D" id="1.20.120.530">
    <property type="entry name" value="GntR ligand-binding domain-like"/>
    <property type="match status" value="1"/>
</dbReference>
<dbReference type="SMART" id="SM00895">
    <property type="entry name" value="FCD"/>
    <property type="match status" value="1"/>
</dbReference>
<evidence type="ECO:0000256" key="1">
    <source>
        <dbReference type="ARBA" id="ARBA00023015"/>
    </source>
</evidence>
<dbReference type="RefSeq" id="WP_112432132.1">
    <property type="nucleotide sequence ID" value="NZ_MCIF01000002.1"/>
</dbReference>
<keyword evidence="1" id="KW-0805">Transcription regulation</keyword>
<dbReference type="Pfam" id="PF00392">
    <property type="entry name" value="GntR"/>
    <property type="match status" value="1"/>
</dbReference>
<dbReference type="Proteomes" id="UP000248706">
    <property type="component" value="Unassembled WGS sequence"/>
</dbReference>
<keyword evidence="2" id="KW-0238">DNA-binding</keyword>
<feature type="domain" description="HTH gntR-type" evidence="4">
    <location>
        <begin position="6"/>
        <end position="73"/>
    </location>
</feature>
<dbReference type="SUPFAM" id="SSF46785">
    <property type="entry name" value="Winged helix' DNA-binding domain"/>
    <property type="match status" value="1"/>
</dbReference>
<evidence type="ECO:0000256" key="2">
    <source>
        <dbReference type="ARBA" id="ARBA00023125"/>
    </source>
</evidence>
<proteinExistence type="predicted"/>
<organism evidence="5 6">
    <name type="scientific">Thermogemmatispora tikiterensis</name>
    <dbReference type="NCBI Taxonomy" id="1825093"/>
    <lineage>
        <taxon>Bacteria</taxon>
        <taxon>Bacillati</taxon>
        <taxon>Chloroflexota</taxon>
        <taxon>Ktedonobacteria</taxon>
        <taxon>Thermogemmatisporales</taxon>
        <taxon>Thermogemmatisporaceae</taxon>
        <taxon>Thermogemmatispora</taxon>
    </lineage>
</organism>
<evidence type="ECO:0000313" key="5">
    <source>
        <dbReference type="EMBL" id="RAQ97611.1"/>
    </source>
</evidence>
<dbReference type="GO" id="GO:0003700">
    <property type="term" value="F:DNA-binding transcription factor activity"/>
    <property type="evidence" value="ECO:0007669"/>
    <property type="project" value="InterPro"/>
</dbReference>
<dbReference type="InterPro" id="IPR036390">
    <property type="entry name" value="WH_DNA-bd_sf"/>
</dbReference>
<protein>
    <submittedName>
        <fullName evidence="5">GntR family transcriptional regulator</fullName>
    </submittedName>
</protein>